<gene>
    <name evidence="1" type="ORF">BB559_001642</name>
</gene>
<reference evidence="1 2" key="1">
    <citation type="journal article" date="2018" name="MBio">
        <title>Comparative Genomics Reveals the Core Gene Toolbox for the Fungus-Insect Symbiosis.</title>
        <authorList>
            <person name="Wang Y."/>
            <person name="Stata M."/>
            <person name="Wang W."/>
            <person name="Stajich J.E."/>
            <person name="White M.M."/>
            <person name="Moncalvo J.M."/>
        </authorList>
    </citation>
    <scope>NUCLEOTIDE SEQUENCE [LARGE SCALE GENOMIC DNA]</scope>
    <source>
        <strain evidence="1 2">AUS-77-4</strain>
    </source>
</reference>
<dbReference type="OrthoDB" id="5598140at2759"/>
<accession>A0A2T9Z1A5</accession>
<evidence type="ECO:0000313" key="1">
    <source>
        <dbReference type="EMBL" id="PVU98361.1"/>
    </source>
</evidence>
<name>A0A2T9Z1A5_9FUNG</name>
<comment type="caution">
    <text evidence="1">The sequence shown here is derived from an EMBL/GenBank/DDBJ whole genome shotgun (WGS) entry which is preliminary data.</text>
</comment>
<sequence length="196" mass="22616">MFLSRQNSVDLYLSLVQSRNSWKSLLESLPQLPKTPSWLTISLSSVFLGPHIYKNVSFYKKDNSDLAFSFPQQKDLLYLLPPDLTGITIPQENETKLAISFTIKLPPTTQIPSDTEQNTNQPIPDKYFPVSMRIDSPSSELIDIIKTTSNNPTTISTRKERSQYIIHHDQKLYSNDFQLLRNHKSSLYLLHNQEYP</sequence>
<organism evidence="1 2">
    <name type="scientific">Furculomyces boomerangus</name>
    <dbReference type="NCBI Taxonomy" id="61424"/>
    <lineage>
        <taxon>Eukaryota</taxon>
        <taxon>Fungi</taxon>
        <taxon>Fungi incertae sedis</taxon>
        <taxon>Zoopagomycota</taxon>
        <taxon>Kickxellomycotina</taxon>
        <taxon>Harpellomycetes</taxon>
        <taxon>Harpellales</taxon>
        <taxon>Harpellaceae</taxon>
        <taxon>Furculomyces</taxon>
    </lineage>
</organism>
<dbReference type="EMBL" id="MBFT01000082">
    <property type="protein sequence ID" value="PVU98361.1"/>
    <property type="molecule type" value="Genomic_DNA"/>
</dbReference>
<keyword evidence="2" id="KW-1185">Reference proteome</keyword>
<dbReference type="Proteomes" id="UP000245699">
    <property type="component" value="Unassembled WGS sequence"/>
</dbReference>
<protein>
    <submittedName>
        <fullName evidence="1">Uncharacterized protein</fullName>
    </submittedName>
</protein>
<proteinExistence type="predicted"/>
<evidence type="ECO:0000313" key="2">
    <source>
        <dbReference type="Proteomes" id="UP000245699"/>
    </source>
</evidence>
<dbReference type="AlphaFoldDB" id="A0A2T9Z1A5"/>